<protein>
    <recommendedName>
        <fullName evidence="11">Mycobacterium membrane protein</fullName>
    </recommendedName>
</protein>
<proteinExistence type="inferred from homology"/>
<evidence type="ECO:0000313" key="9">
    <source>
        <dbReference type="EMBL" id="QIS01174.1"/>
    </source>
</evidence>
<gene>
    <name evidence="9" type="ORF">F5X71_01540</name>
</gene>
<evidence type="ECO:0000256" key="4">
    <source>
        <dbReference type="ARBA" id="ARBA00022692"/>
    </source>
</evidence>
<dbReference type="EMBL" id="CP046171">
    <property type="protein sequence ID" value="QIS01174.1"/>
    <property type="molecule type" value="Genomic_DNA"/>
</dbReference>
<evidence type="ECO:0008006" key="11">
    <source>
        <dbReference type="Google" id="ProtNLM"/>
    </source>
</evidence>
<organism evidence="9 10">
    <name type="scientific">Nocardia brasiliensis</name>
    <dbReference type="NCBI Taxonomy" id="37326"/>
    <lineage>
        <taxon>Bacteria</taxon>
        <taxon>Bacillati</taxon>
        <taxon>Actinomycetota</taxon>
        <taxon>Actinomycetes</taxon>
        <taxon>Mycobacteriales</taxon>
        <taxon>Nocardiaceae</taxon>
        <taxon>Nocardia</taxon>
    </lineage>
</organism>
<evidence type="ECO:0000256" key="8">
    <source>
        <dbReference type="SAM" id="Phobius"/>
    </source>
</evidence>
<keyword evidence="4 8" id="KW-0812">Transmembrane</keyword>
<dbReference type="AlphaFoldDB" id="A0A6G9XJT9"/>
<comment type="similarity">
    <text evidence="2">Belongs to the MmpS family.</text>
</comment>
<evidence type="ECO:0000256" key="5">
    <source>
        <dbReference type="ARBA" id="ARBA00022989"/>
    </source>
</evidence>
<dbReference type="Pfam" id="PF05423">
    <property type="entry name" value="Mycobact_memb"/>
    <property type="match status" value="1"/>
</dbReference>
<feature type="transmembrane region" description="Helical" evidence="8">
    <location>
        <begin position="82"/>
        <end position="105"/>
    </location>
</feature>
<name>A0A6G9XJT9_NOCBR</name>
<keyword evidence="6 8" id="KW-0472">Membrane</keyword>
<evidence type="ECO:0000256" key="6">
    <source>
        <dbReference type="ARBA" id="ARBA00023136"/>
    </source>
</evidence>
<dbReference type="GO" id="GO:0005886">
    <property type="term" value="C:plasma membrane"/>
    <property type="evidence" value="ECO:0007669"/>
    <property type="project" value="UniProtKB-SubCell"/>
</dbReference>
<evidence type="ECO:0000256" key="1">
    <source>
        <dbReference type="ARBA" id="ARBA00004236"/>
    </source>
</evidence>
<dbReference type="InterPro" id="IPR008693">
    <property type="entry name" value="MmpS"/>
</dbReference>
<feature type="compositionally biased region" description="Pro residues" evidence="7">
    <location>
        <begin position="125"/>
        <end position="147"/>
    </location>
</feature>
<evidence type="ECO:0000256" key="2">
    <source>
        <dbReference type="ARBA" id="ARBA00007531"/>
    </source>
</evidence>
<keyword evidence="3" id="KW-1003">Cell membrane</keyword>
<evidence type="ECO:0000256" key="7">
    <source>
        <dbReference type="SAM" id="MobiDB-lite"/>
    </source>
</evidence>
<feature type="compositionally biased region" description="Polar residues" evidence="7">
    <location>
        <begin position="61"/>
        <end position="73"/>
    </location>
</feature>
<keyword evidence="5 8" id="KW-1133">Transmembrane helix</keyword>
<dbReference type="InterPro" id="IPR038468">
    <property type="entry name" value="MmpS_C"/>
</dbReference>
<accession>A0A6G9XJT9</accession>
<feature type="region of interest" description="Disordered" evidence="7">
    <location>
        <begin position="109"/>
        <end position="154"/>
    </location>
</feature>
<evidence type="ECO:0000313" key="10">
    <source>
        <dbReference type="Proteomes" id="UP000501705"/>
    </source>
</evidence>
<reference evidence="9 10" key="1">
    <citation type="journal article" date="2019" name="ACS Chem. Biol.">
        <title>Identification and Mobilization of a Cryptic Antibiotic Biosynthesis Gene Locus from a Human-Pathogenic Nocardia Isolate.</title>
        <authorList>
            <person name="Herisse M."/>
            <person name="Ishida K."/>
            <person name="Porter J.L."/>
            <person name="Howden B."/>
            <person name="Hertweck C."/>
            <person name="Stinear T.P."/>
            <person name="Pidot S.J."/>
        </authorList>
    </citation>
    <scope>NUCLEOTIDE SEQUENCE [LARGE SCALE GENOMIC DNA]</scope>
    <source>
        <strain evidence="9 10">AUSMDU00024985</strain>
    </source>
</reference>
<dbReference type="Proteomes" id="UP000501705">
    <property type="component" value="Chromosome"/>
</dbReference>
<feature type="region of interest" description="Disordered" evidence="7">
    <location>
        <begin position="40"/>
        <end position="75"/>
    </location>
</feature>
<dbReference type="Gene3D" id="2.60.40.2880">
    <property type="entry name" value="MmpS1-5, C-terminal soluble domain"/>
    <property type="match status" value="1"/>
</dbReference>
<sequence>MSAPTPKVFRPLYSPRCWCRRDRRRSRAGGCGVPRRAVLSCAADPPPADSEPFSRPRRGGSSANDGRTMTNPQYRPPRLPTWLWVLLVVVTLVAGGGVVAAAVVADKNTSGTATPAPTTPRTHRPTPPQTRRPTPPQAGRPTPPPAGPRTEHRATPKMVRYEVLSSTGMVPRLHYIDDAGPHTEIKAPSPWSKEVVTSQKDVLLTLTAQGDDDADLTCRITVDGSVRTERSAQGPQANAICTLD</sequence>
<comment type="subcellular location">
    <subcellularLocation>
        <location evidence="1">Cell membrane</location>
    </subcellularLocation>
</comment>
<evidence type="ECO:0000256" key="3">
    <source>
        <dbReference type="ARBA" id="ARBA00022475"/>
    </source>
</evidence>